<dbReference type="Pfam" id="PF00857">
    <property type="entry name" value="Isochorismatase"/>
    <property type="match status" value="1"/>
</dbReference>
<reference evidence="4" key="1">
    <citation type="submission" date="2023-09" db="EMBL/GenBank/DDBJ databases">
        <authorList>
            <person name="Li S."/>
            <person name="Li X."/>
            <person name="Zhang C."/>
            <person name="Zhao Z."/>
        </authorList>
    </citation>
    <scope>NUCLEOTIDE SEQUENCE [LARGE SCALE GENOMIC DNA]</scope>
    <source>
        <strain evidence="4">SQ149</strain>
    </source>
</reference>
<feature type="domain" description="Isochorismatase-like" evidence="2">
    <location>
        <begin position="15"/>
        <end position="186"/>
    </location>
</feature>
<accession>A0ABY9TWQ2</accession>
<proteinExistence type="predicted"/>
<dbReference type="RefSeq" id="WP_348391319.1">
    <property type="nucleotide sequence ID" value="NZ_CP134145.1"/>
</dbReference>
<protein>
    <submittedName>
        <fullName evidence="3">Isochorismatase family protein</fullName>
    </submittedName>
</protein>
<evidence type="ECO:0000313" key="4">
    <source>
        <dbReference type="Proteomes" id="UP001258994"/>
    </source>
</evidence>
<dbReference type="PANTHER" id="PTHR43540:SF1">
    <property type="entry name" value="ISOCHORISMATASE HYDROLASE"/>
    <property type="match status" value="1"/>
</dbReference>
<dbReference type="InterPro" id="IPR036380">
    <property type="entry name" value="Isochorismatase-like_sf"/>
</dbReference>
<dbReference type="PANTHER" id="PTHR43540">
    <property type="entry name" value="PEROXYUREIDOACRYLATE/UREIDOACRYLATE AMIDOHYDROLASE-RELATED"/>
    <property type="match status" value="1"/>
</dbReference>
<dbReference type="InterPro" id="IPR050272">
    <property type="entry name" value="Isochorismatase-like_hydrls"/>
</dbReference>
<gene>
    <name evidence="3" type="ORF">RGQ13_19070</name>
</gene>
<dbReference type="Gene3D" id="3.40.50.850">
    <property type="entry name" value="Isochorismatase-like"/>
    <property type="match status" value="1"/>
</dbReference>
<keyword evidence="4" id="KW-1185">Reference proteome</keyword>
<organism evidence="3 4">
    <name type="scientific">Thalassotalea psychrophila</name>
    <dbReference type="NCBI Taxonomy" id="3065647"/>
    <lineage>
        <taxon>Bacteria</taxon>
        <taxon>Pseudomonadati</taxon>
        <taxon>Pseudomonadota</taxon>
        <taxon>Gammaproteobacteria</taxon>
        <taxon>Alteromonadales</taxon>
        <taxon>Colwelliaceae</taxon>
        <taxon>Thalassotalea</taxon>
    </lineage>
</organism>
<evidence type="ECO:0000313" key="3">
    <source>
        <dbReference type="EMBL" id="WNC72200.1"/>
    </source>
</evidence>
<evidence type="ECO:0000259" key="2">
    <source>
        <dbReference type="Pfam" id="PF00857"/>
    </source>
</evidence>
<sequence length="197" mass="21576">MDLQKNKLGFGQRPALILVDMINGFTDPACPLGAECESVVVHNQQLLAAFRAKGLPVFFTTVVFHNESQARVFRDKINALDVLTPGSHWVKIDSRLTPLENEAVIEKQWASSFFKTDLAQQLIAAQADSIVVTGLTTSGCVRATVVDGLQHNFRVVVAEEAVGDRNQDAHKANLFDMNAKYADVTGCADIISQLHKI</sequence>
<dbReference type="InterPro" id="IPR000868">
    <property type="entry name" value="Isochorismatase-like_dom"/>
</dbReference>
<evidence type="ECO:0000256" key="1">
    <source>
        <dbReference type="ARBA" id="ARBA00022801"/>
    </source>
</evidence>
<dbReference type="EMBL" id="CP134145">
    <property type="protein sequence ID" value="WNC72200.1"/>
    <property type="molecule type" value="Genomic_DNA"/>
</dbReference>
<keyword evidence="1" id="KW-0378">Hydrolase</keyword>
<name>A0ABY9TWQ2_9GAMM</name>
<dbReference type="Proteomes" id="UP001258994">
    <property type="component" value="Chromosome"/>
</dbReference>
<dbReference type="SUPFAM" id="SSF52499">
    <property type="entry name" value="Isochorismatase-like hydrolases"/>
    <property type="match status" value="1"/>
</dbReference>